<dbReference type="GeneID" id="103516134"/>
<sequence length="259" mass="28551">MGAAQSSCVSDEGTENTPCTPVDPFAEQVNACVTSDLNQTTDGITNTNYLGASNSKDSNSYASNDTSSYASASSFNASNTRNANTNSASSFNTSSLNASNDSDSYASNISSANTSSAYANKDVDRMVDEQVERDIEEKVVKEIGEQLLVSQDGAGEMADPTETREARLERKRAEMESFYTEVVNKREARNKALTDIARKMRRLEKMEEELEKEREEKQTLELHCRALKEVNKITKEMLRIRETQVSAVTFDARANQGLS</sequence>
<proteinExistence type="predicted"/>
<gene>
    <name evidence="4" type="primary">LOC103516134</name>
</gene>
<accession>A0A3Q0J7H6</accession>
<feature type="compositionally biased region" description="Low complexity" evidence="2">
    <location>
        <begin position="58"/>
        <end position="76"/>
    </location>
</feature>
<protein>
    <submittedName>
        <fullName evidence="4">Uncharacterized protein LOC103516134</fullName>
    </submittedName>
</protein>
<feature type="compositionally biased region" description="Polar residues" evidence="2">
    <location>
        <begin position="1"/>
        <end position="19"/>
    </location>
</feature>
<keyword evidence="3" id="KW-1185">Reference proteome</keyword>
<evidence type="ECO:0000313" key="3">
    <source>
        <dbReference type="Proteomes" id="UP000079169"/>
    </source>
</evidence>
<evidence type="ECO:0000256" key="2">
    <source>
        <dbReference type="SAM" id="MobiDB-lite"/>
    </source>
</evidence>
<feature type="region of interest" description="Disordered" evidence="2">
    <location>
        <begin position="1"/>
        <end position="23"/>
    </location>
</feature>
<feature type="compositionally biased region" description="Polar residues" evidence="2">
    <location>
        <begin position="37"/>
        <end position="57"/>
    </location>
</feature>
<dbReference type="PaxDb" id="121845-A0A3Q0J7H6"/>
<reference evidence="4" key="1">
    <citation type="submission" date="2025-08" db="UniProtKB">
        <authorList>
            <consortium name="RefSeq"/>
        </authorList>
    </citation>
    <scope>IDENTIFICATION</scope>
</reference>
<organism evidence="3 4">
    <name type="scientific">Diaphorina citri</name>
    <name type="common">Asian citrus psyllid</name>
    <dbReference type="NCBI Taxonomy" id="121845"/>
    <lineage>
        <taxon>Eukaryota</taxon>
        <taxon>Metazoa</taxon>
        <taxon>Ecdysozoa</taxon>
        <taxon>Arthropoda</taxon>
        <taxon>Hexapoda</taxon>
        <taxon>Insecta</taxon>
        <taxon>Pterygota</taxon>
        <taxon>Neoptera</taxon>
        <taxon>Paraneoptera</taxon>
        <taxon>Hemiptera</taxon>
        <taxon>Sternorrhyncha</taxon>
        <taxon>Psylloidea</taxon>
        <taxon>Psyllidae</taxon>
        <taxon>Diaphorininae</taxon>
        <taxon>Diaphorina</taxon>
    </lineage>
</organism>
<keyword evidence="1" id="KW-0175">Coiled coil</keyword>
<name>A0A3Q0J7H6_DIACI</name>
<dbReference type="Proteomes" id="UP000079169">
    <property type="component" value="Unplaced"/>
</dbReference>
<feature type="region of interest" description="Disordered" evidence="2">
    <location>
        <begin position="37"/>
        <end position="76"/>
    </location>
</feature>
<evidence type="ECO:0000313" key="4">
    <source>
        <dbReference type="RefSeq" id="XP_026684424.1"/>
    </source>
</evidence>
<evidence type="ECO:0000256" key="1">
    <source>
        <dbReference type="SAM" id="Coils"/>
    </source>
</evidence>
<dbReference type="RefSeq" id="XP_026684424.1">
    <property type="nucleotide sequence ID" value="XM_026828623.1"/>
</dbReference>
<dbReference type="AlphaFoldDB" id="A0A3Q0J7H6"/>
<dbReference type="KEGG" id="dci:103516134"/>
<feature type="coiled-coil region" evidence="1">
    <location>
        <begin position="189"/>
        <end position="230"/>
    </location>
</feature>